<dbReference type="GO" id="GO:0005886">
    <property type="term" value="C:plasma membrane"/>
    <property type="evidence" value="ECO:0007669"/>
    <property type="project" value="InterPro"/>
</dbReference>
<comment type="subcellular location">
    <subcellularLocation>
        <location evidence="1">Membrane</location>
        <topology evidence="1">Single-pass membrane protein</topology>
    </subcellularLocation>
</comment>
<dbReference type="EMBL" id="WNLA01000020">
    <property type="protein sequence ID" value="MTW05070.1"/>
    <property type="molecule type" value="Genomic_DNA"/>
</dbReference>
<keyword evidence="8" id="KW-1185">Reference proteome</keyword>
<dbReference type="Pfam" id="PF04357">
    <property type="entry name" value="TamB"/>
    <property type="match status" value="1"/>
</dbReference>
<evidence type="ECO:0000256" key="1">
    <source>
        <dbReference type="ARBA" id="ARBA00004167"/>
    </source>
</evidence>
<keyword evidence="2 5" id="KW-0812">Transmembrane</keyword>
<proteinExistence type="predicted"/>
<evidence type="ECO:0000256" key="5">
    <source>
        <dbReference type="SAM" id="Phobius"/>
    </source>
</evidence>
<evidence type="ECO:0000313" key="8">
    <source>
        <dbReference type="Proteomes" id="UP000484015"/>
    </source>
</evidence>
<dbReference type="InterPro" id="IPR007452">
    <property type="entry name" value="TamB_C"/>
</dbReference>
<dbReference type="OrthoDB" id="5288149at2"/>
<organism evidence="7 8">
    <name type="scientific">Pseudoduganella ginsengisoli</name>
    <dbReference type="NCBI Taxonomy" id="1462440"/>
    <lineage>
        <taxon>Bacteria</taxon>
        <taxon>Pseudomonadati</taxon>
        <taxon>Pseudomonadota</taxon>
        <taxon>Betaproteobacteria</taxon>
        <taxon>Burkholderiales</taxon>
        <taxon>Oxalobacteraceae</taxon>
        <taxon>Telluria group</taxon>
        <taxon>Pseudoduganella</taxon>
    </lineage>
</organism>
<evidence type="ECO:0000313" key="7">
    <source>
        <dbReference type="EMBL" id="MTW05070.1"/>
    </source>
</evidence>
<dbReference type="GO" id="GO:0009306">
    <property type="term" value="P:protein secretion"/>
    <property type="evidence" value="ECO:0007669"/>
    <property type="project" value="InterPro"/>
</dbReference>
<dbReference type="RefSeq" id="WP_155441424.1">
    <property type="nucleotide sequence ID" value="NZ_WNLA01000020.1"/>
</dbReference>
<keyword evidence="4 5" id="KW-0472">Membrane</keyword>
<feature type="transmembrane region" description="Helical" evidence="5">
    <location>
        <begin position="25"/>
        <end position="45"/>
    </location>
</feature>
<dbReference type="PANTHER" id="PTHR36985">
    <property type="entry name" value="TRANSLOCATION AND ASSEMBLY MODULE SUBUNIT TAMB"/>
    <property type="match status" value="1"/>
</dbReference>
<sequence length="1481" mass="152625">MTDITTPSPAPTPAPGAPRRRWLRIVLAVLALLVLLLGGAVWLLGRESTLQQIVQRVANASGGHIAVTGVSGSLYGRMHVDRIVHKTPEAVLTVQDVTIDWSPWQYFSEGIAISELHAASAVQQTLKESPPATLPASLAPPFRLSLADARLDKLALIGIDGGKVLVSAIRFKLEGSPDAWKLTDASALTPIGRAEASGTIGARRPFAVNAKASLAQTAASSASPSGTTVAPGQPARLALDIGGNLSQLDITAKGTSSNANGGGTLSLAPFDPVMLRALDLQAQGVNPALFNPAWPQADLALRMQAKIAANRNISGSVALENRGASGPLDQHRIPLHSAGAKIGGTLTVTTLDDVALDLGAAGRFDGNGRIQRADIAAGIDAATLALKTSKLDLHGLHGAIRPTKVAGAITVGSTGVRQSVTVNLADANLRVDAQAVTDGAQLLLKQARISAGKGTVEAALSASLKDRQAFTASAAISRFDPSLLVAAPKAELNGSVQAEGMLAPQWQADAAFKLNDSRVLGQPLTGNGKLHADARHISNIAVQLALGRNTAELKGAFGLPGEQLLWKADARQLSAFAPDLAGAVTANGAVTGSYAAPRSSFAVEAKGLALPSARHPAQDSLLRASGDVALAKGSVELKAAGTAQKIDPAAFGPYGLGNINGSFTASYGGNRAIFDVALQPSTYGGAPLAGYAKGSVEPQPALRVAGMDIDLKLGPNSVRVQGAFGAVRDRLDWNIDAPKLAVLGPDFSGVLRGAGVLTGTLAQPAANFSLDGGDLRLFAKHALKSIKASATIGTGQGGNDPVTSNVTLAGYQSPGLSLSQAVFSSTGTRAAHTLQLSAANADFDAVVKVRGGSQDGAWNGVIETLQNKGRFALALQAPAALRLVAPEGSGMAGLVHPDLIALTGAAIRLPEGGIRIDMLEKKGTRLTSRGAATGVPASYLAQLSSAWRDNIVSDLSLGATWSLDLQRPPGGAPALEGEARIYREKGDMVVVGAGDKPVTLGLRKLEARASVSGGMLRMAVELDGMRAGQARINATTQLADGRIAGASPLTLDGNVNLASIAWLAPLAGVPGLELDGALKVVATGSGTVADPVLNGDATGDKLVVNWADQGIKLRNGQLQANFTGDRLQLQRLTFDGDRGSAKADGWVRFAGGDATMQLALTADQLQVLSRPDRTMVLSGQAALVRDQKHFQLDGKLRAERANIELAADNAPTISDDVVIVGRNKPGQAAVAAAQKALPLNVDVEADLGEDFRLKGKGIDAQLAGTVRVRIQDRRPPRATGSIRVVSGTYAAYGQKLTIDRGVLNFTGAYDNPGLNILAVRKRPEGEQLTETNVEAGVEVRGTALAPQAKLVSTPTVPDSEKLAWLVLGHGLADAGGNEMALLGTAAGALFGGSGSGIAGKLGLDELGFSQAQNGSQAKGLENTVVTVGKRLSSRAYLSFEQGAGSATSLVKLRYKLNPRITLQLQTGTNNALDVLYTWAFD</sequence>
<reference evidence="7 8" key="1">
    <citation type="submission" date="2019-11" db="EMBL/GenBank/DDBJ databases">
        <title>Type strains purchased from KCTC, JCM and DSMZ.</title>
        <authorList>
            <person name="Lu H."/>
        </authorList>
    </citation>
    <scope>NUCLEOTIDE SEQUENCE [LARGE SCALE GENOMIC DNA]</scope>
    <source>
        <strain evidence="7 8">KCTC 42409</strain>
    </source>
</reference>
<gene>
    <name evidence="7" type="ORF">GM668_23635</name>
</gene>
<evidence type="ECO:0000256" key="3">
    <source>
        <dbReference type="ARBA" id="ARBA00022989"/>
    </source>
</evidence>
<evidence type="ECO:0000256" key="2">
    <source>
        <dbReference type="ARBA" id="ARBA00022692"/>
    </source>
</evidence>
<protein>
    <recommendedName>
        <fullName evidence="6">Translocation and assembly module TamB C-terminal domain-containing protein</fullName>
    </recommendedName>
</protein>
<keyword evidence="3 5" id="KW-1133">Transmembrane helix</keyword>
<name>A0A6L6Q5W9_9BURK</name>
<dbReference type="GO" id="GO:0097347">
    <property type="term" value="C:TAM protein secretion complex"/>
    <property type="evidence" value="ECO:0007669"/>
    <property type="project" value="TreeGrafter"/>
</dbReference>
<evidence type="ECO:0000256" key="4">
    <source>
        <dbReference type="ARBA" id="ARBA00023136"/>
    </source>
</evidence>
<accession>A0A6L6Q5W9</accession>
<comment type="caution">
    <text evidence="7">The sequence shown here is derived from an EMBL/GenBank/DDBJ whole genome shotgun (WGS) entry which is preliminary data.</text>
</comment>
<feature type="domain" description="Translocation and assembly module TamB C-terminal" evidence="6">
    <location>
        <begin position="1135"/>
        <end position="1480"/>
    </location>
</feature>
<dbReference type="Proteomes" id="UP000484015">
    <property type="component" value="Unassembled WGS sequence"/>
</dbReference>
<dbReference type="PANTHER" id="PTHR36985:SF1">
    <property type="entry name" value="TRANSLOCATION AND ASSEMBLY MODULE SUBUNIT TAMB"/>
    <property type="match status" value="1"/>
</dbReference>
<evidence type="ECO:0000259" key="6">
    <source>
        <dbReference type="Pfam" id="PF04357"/>
    </source>
</evidence>